<name>A0A4C1Z6I7_EUMVA</name>
<feature type="compositionally biased region" description="Polar residues" evidence="1">
    <location>
        <begin position="12"/>
        <end position="22"/>
    </location>
</feature>
<comment type="caution">
    <text evidence="2">The sequence shown here is derived from an EMBL/GenBank/DDBJ whole genome shotgun (WGS) entry which is preliminary data.</text>
</comment>
<dbReference type="Proteomes" id="UP000299102">
    <property type="component" value="Unassembled WGS sequence"/>
</dbReference>
<proteinExistence type="predicted"/>
<evidence type="ECO:0000313" key="2">
    <source>
        <dbReference type="EMBL" id="GBP83300.1"/>
    </source>
</evidence>
<sequence>MVTAPKKPPYGSATSNSTQVKTTPLRIDSHRPECLQVACQNKPRQRSVRRPLERPLARSVGHGADGRCRARASARLPLAGSAHVVFTVH</sequence>
<dbReference type="AlphaFoldDB" id="A0A4C1Z6I7"/>
<keyword evidence="3" id="KW-1185">Reference proteome</keyword>
<feature type="region of interest" description="Disordered" evidence="1">
    <location>
        <begin position="1"/>
        <end position="27"/>
    </location>
</feature>
<evidence type="ECO:0000256" key="1">
    <source>
        <dbReference type="SAM" id="MobiDB-lite"/>
    </source>
</evidence>
<protein>
    <submittedName>
        <fullName evidence="2">Uncharacterized protein</fullName>
    </submittedName>
</protein>
<reference evidence="2 3" key="1">
    <citation type="journal article" date="2019" name="Commun. Biol.">
        <title>The bagworm genome reveals a unique fibroin gene that provides high tensile strength.</title>
        <authorList>
            <person name="Kono N."/>
            <person name="Nakamura H."/>
            <person name="Ohtoshi R."/>
            <person name="Tomita M."/>
            <person name="Numata K."/>
            <person name="Arakawa K."/>
        </authorList>
    </citation>
    <scope>NUCLEOTIDE SEQUENCE [LARGE SCALE GENOMIC DNA]</scope>
</reference>
<organism evidence="2 3">
    <name type="scientific">Eumeta variegata</name>
    <name type="common">Bagworm moth</name>
    <name type="synonym">Eumeta japonica</name>
    <dbReference type="NCBI Taxonomy" id="151549"/>
    <lineage>
        <taxon>Eukaryota</taxon>
        <taxon>Metazoa</taxon>
        <taxon>Ecdysozoa</taxon>
        <taxon>Arthropoda</taxon>
        <taxon>Hexapoda</taxon>
        <taxon>Insecta</taxon>
        <taxon>Pterygota</taxon>
        <taxon>Neoptera</taxon>
        <taxon>Endopterygota</taxon>
        <taxon>Lepidoptera</taxon>
        <taxon>Glossata</taxon>
        <taxon>Ditrysia</taxon>
        <taxon>Tineoidea</taxon>
        <taxon>Psychidae</taxon>
        <taxon>Oiketicinae</taxon>
        <taxon>Eumeta</taxon>
    </lineage>
</organism>
<gene>
    <name evidence="2" type="ORF">EVAR_66036_1</name>
</gene>
<dbReference type="EMBL" id="BGZK01001613">
    <property type="protein sequence ID" value="GBP83300.1"/>
    <property type="molecule type" value="Genomic_DNA"/>
</dbReference>
<feature type="region of interest" description="Disordered" evidence="1">
    <location>
        <begin position="40"/>
        <end position="67"/>
    </location>
</feature>
<evidence type="ECO:0000313" key="3">
    <source>
        <dbReference type="Proteomes" id="UP000299102"/>
    </source>
</evidence>
<accession>A0A4C1Z6I7</accession>